<dbReference type="EMBL" id="CP115165">
    <property type="protein sequence ID" value="WDA58426.1"/>
    <property type="molecule type" value="Genomic_DNA"/>
</dbReference>
<feature type="chain" id="PRO_5046448024" evidence="8">
    <location>
        <begin position="27"/>
        <end position="716"/>
    </location>
</feature>
<evidence type="ECO:0000256" key="2">
    <source>
        <dbReference type="ARBA" id="ARBA00022670"/>
    </source>
</evidence>
<evidence type="ECO:0000256" key="5">
    <source>
        <dbReference type="PROSITE-ProRule" id="PRU01240"/>
    </source>
</evidence>
<name>A0ABY7UZS9_9DEIO</name>
<dbReference type="SUPFAM" id="SSF52743">
    <property type="entry name" value="Subtilisin-like"/>
    <property type="match status" value="1"/>
</dbReference>
<dbReference type="PROSITE" id="PS00136">
    <property type="entry name" value="SUBTILASE_ASP"/>
    <property type="match status" value="1"/>
</dbReference>
<dbReference type="PRINTS" id="PR00723">
    <property type="entry name" value="SUBTILISIN"/>
</dbReference>
<evidence type="ECO:0000313" key="11">
    <source>
        <dbReference type="Proteomes" id="UP001217044"/>
    </source>
</evidence>
<dbReference type="Gene3D" id="3.40.50.200">
    <property type="entry name" value="Peptidase S8/S53 domain"/>
    <property type="match status" value="1"/>
</dbReference>
<protein>
    <submittedName>
        <fullName evidence="10">S8 family serine peptidase</fullName>
    </submittedName>
</protein>
<dbReference type="PANTHER" id="PTHR43806:SF11">
    <property type="entry name" value="CEREVISIN-RELATED"/>
    <property type="match status" value="1"/>
</dbReference>
<feature type="domain" description="Peptidase S8/S53" evidence="9">
    <location>
        <begin position="305"/>
        <end position="625"/>
    </location>
</feature>
<keyword evidence="8" id="KW-0732">Signal</keyword>
<dbReference type="Pfam" id="PF00082">
    <property type="entry name" value="Peptidase_S8"/>
    <property type="match status" value="1"/>
</dbReference>
<evidence type="ECO:0000313" key="10">
    <source>
        <dbReference type="EMBL" id="WDA58426.1"/>
    </source>
</evidence>
<evidence type="ECO:0000256" key="6">
    <source>
        <dbReference type="RuleBase" id="RU003355"/>
    </source>
</evidence>
<keyword evidence="4 5" id="KW-0720">Serine protease</keyword>
<sequence>MSRHPASVLLSLLTLALLSGCDLTPATDPPAPAPGPVTPAPTSPAPTTLADRTVPLAQAASATLDVPFSGTWSAVSVPAWLRLSQQAGSGNVAFTVTADRSLATPLAADQQTLSAPMTLSWSSGTGSAARSGTVTWTVTATQYSLTGRVTAPAQAQGNDIGTAAPPTRTDTASLAAAGASGVIVRYRAAAGTLSAQTQVQQVQTQLQAVTRQATRSLTSAGITGQAIRPLSSRSVAVQVNDVPAALAALRADPSVESVTPDVILRAQATAAPVTPTDQYAPLQWAYPLTGYGAVWRDMEGGAYSRAVTVAVIDTGIRFDHPDLKGQLWRPGEGAMDLITETSNGDGDGPDTDPTDPAVTGRSTGSHGTHVTGIIAARWGLNDASCAMCSLTGVVGATRNANVKVLPIRVIDATGNATESDVAVAIRYAAGLPVSVNGVMTRTPHAAQVINLSLGGATSAANAQEMCSAVQEATAAGSLVVAAAGNGYGTLPYYPAACPGAVAVASVTLSGGSAPIRSAFSNAYPQVQLAAPGGADPYTQGTFNGGTLNGQAFPDMILSTSWDYQKNEPNYELEVGTSQASPQVAALAALLLSKGVTTDAAGTLARLNATATDLGAAGRDDQFGYGLINAAAALNAPAVSSGHGLSLQDARGQTFQPALDALGRFQAWLGDGTYRAVAGEDLNGNGIYGESGERRDERTFTLSATQPSVDLGDLQAR</sequence>
<evidence type="ECO:0000256" key="8">
    <source>
        <dbReference type="SAM" id="SignalP"/>
    </source>
</evidence>
<dbReference type="PROSITE" id="PS51892">
    <property type="entry name" value="SUBTILASE"/>
    <property type="match status" value="1"/>
</dbReference>
<dbReference type="RefSeq" id="WP_273988479.1">
    <property type="nucleotide sequence ID" value="NZ_BAABQT010000005.1"/>
</dbReference>
<reference evidence="10 11" key="1">
    <citation type="submission" date="2022-12" db="EMBL/GenBank/DDBJ databases">
        <title>Genome Sequence of Deinococcus aquaticus Type Strain PB314.</title>
        <authorList>
            <person name="Albert C."/>
            <person name="Hill J."/>
            <person name="Boren L."/>
            <person name="Scholz-Ng S."/>
            <person name="Fatema N."/>
            <person name="Grosso R."/>
            <person name="Soboslay E."/>
            <person name="Tuohy J."/>
        </authorList>
    </citation>
    <scope>NUCLEOTIDE SEQUENCE [LARGE SCALE GENOMIC DNA]</scope>
    <source>
        <strain evidence="10 11">PB-314</strain>
    </source>
</reference>
<comment type="similarity">
    <text evidence="1 5 6">Belongs to the peptidase S8 family.</text>
</comment>
<dbReference type="PROSITE" id="PS00138">
    <property type="entry name" value="SUBTILASE_SER"/>
    <property type="match status" value="1"/>
</dbReference>
<dbReference type="InterPro" id="IPR023828">
    <property type="entry name" value="Peptidase_S8_Ser-AS"/>
</dbReference>
<feature type="active site" description="Charge relay system" evidence="5">
    <location>
        <position position="313"/>
    </location>
</feature>
<dbReference type="InterPro" id="IPR036852">
    <property type="entry name" value="Peptidase_S8/S53_dom_sf"/>
</dbReference>
<feature type="active site" description="Charge relay system" evidence="5">
    <location>
        <position position="366"/>
    </location>
</feature>
<gene>
    <name evidence="10" type="ORF">M8445_13920</name>
</gene>
<dbReference type="InterPro" id="IPR023827">
    <property type="entry name" value="Peptidase_S8_Asp-AS"/>
</dbReference>
<organism evidence="10 11">
    <name type="scientific">Deinococcus aquaticus</name>
    <dbReference type="NCBI Taxonomy" id="328692"/>
    <lineage>
        <taxon>Bacteria</taxon>
        <taxon>Thermotogati</taxon>
        <taxon>Deinococcota</taxon>
        <taxon>Deinococci</taxon>
        <taxon>Deinococcales</taxon>
        <taxon>Deinococcaceae</taxon>
        <taxon>Deinococcus</taxon>
    </lineage>
</organism>
<dbReference type="InterPro" id="IPR050131">
    <property type="entry name" value="Peptidase_S8_subtilisin-like"/>
</dbReference>
<feature type="signal peptide" evidence="8">
    <location>
        <begin position="1"/>
        <end position="26"/>
    </location>
</feature>
<feature type="active site" description="Charge relay system" evidence="5">
    <location>
        <position position="577"/>
    </location>
</feature>
<dbReference type="PROSITE" id="PS51257">
    <property type="entry name" value="PROKAR_LIPOPROTEIN"/>
    <property type="match status" value="1"/>
</dbReference>
<feature type="region of interest" description="Disordered" evidence="7">
    <location>
        <begin position="26"/>
        <end position="48"/>
    </location>
</feature>
<dbReference type="PANTHER" id="PTHR43806">
    <property type="entry name" value="PEPTIDASE S8"/>
    <property type="match status" value="1"/>
</dbReference>
<keyword evidence="11" id="KW-1185">Reference proteome</keyword>
<dbReference type="Proteomes" id="UP001217044">
    <property type="component" value="Chromosome"/>
</dbReference>
<accession>A0ABY7UZS9</accession>
<dbReference type="InterPro" id="IPR022398">
    <property type="entry name" value="Peptidase_S8_His-AS"/>
</dbReference>
<keyword evidence="3 5" id="KW-0378">Hydrolase</keyword>
<evidence type="ECO:0000259" key="9">
    <source>
        <dbReference type="Pfam" id="PF00082"/>
    </source>
</evidence>
<feature type="compositionally biased region" description="Pro residues" evidence="7">
    <location>
        <begin position="27"/>
        <end position="44"/>
    </location>
</feature>
<dbReference type="InterPro" id="IPR015500">
    <property type="entry name" value="Peptidase_S8_subtilisin-rel"/>
</dbReference>
<dbReference type="PROSITE" id="PS00137">
    <property type="entry name" value="SUBTILASE_HIS"/>
    <property type="match status" value="1"/>
</dbReference>
<evidence type="ECO:0000256" key="3">
    <source>
        <dbReference type="ARBA" id="ARBA00022801"/>
    </source>
</evidence>
<feature type="region of interest" description="Disordered" evidence="7">
    <location>
        <begin position="337"/>
        <end position="367"/>
    </location>
</feature>
<evidence type="ECO:0000256" key="4">
    <source>
        <dbReference type="ARBA" id="ARBA00022825"/>
    </source>
</evidence>
<evidence type="ECO:0000256" key="7">
    <source>
        <dbReference type="SAM" id="MobiDB-lite"/>
    </source>
</evidence>
<proteinExistence type="inferred from homology"/>
<keyword evidence="2 5" id="KW-0645">Protease</keyword>
<dbReference type="InterPro" id="IPR000209">
    <property type="entry name" value="Peptidase_S8/S53_dom"/>
</dbReference>
<evidence type="ECO:0000256" key="1">
    <source>
        <dbReference type="ARBA" id="ARBA00011073"/>
    </source>
</evidence>